<gene>
    <name evidence="2" type="ORF">ACA1_347660</name>
</gene>
<dbReference type="OrthoDB" id="10041730at2759"/>
<dbReference type="PANTHER" id="PTHR10606:SF49">
    <property type="entry name" value="6-PHOSPHOFRUCTO-2-KINASE DOMAIN-CONTAINING PROTEIN"/>
    <property type="match status" value="1"/>
</dbReference>
<dbReference type="GeneID" id="14913815"/>
<dbReference type="PANTHER" id="PTHR10606">
    <property type="entry name" value="6-PHOSPHOFRUCTO-2-KINASE/FRUCTOSE-2,6-BISPHOSPHATASE"/>
    <property type="match status" value="1"/>
</dbReference>
<dbReference type="GO" id="GO:0006003">
    <property type="term" value="P:fructose 2,6-bisphosphate metabolic process"/>
    <property type="evidence" value="ECO:0007669"/>
    <property type="project" value="InterPro"/>
</dbReference>
<dbReference type="GO" id="GO:0005524">
    <property type="term" value="F:ATP binding"/>
    <property type="evidence" value="ECO:0007669"/>
    <property type="project" value="InterPro"/>
</dbReference>
<dbReference type="SUPFAM" id="SSF53254">
    <property type="entry name" value="Phosphoglycerate mutase-like"/>
    <property type="match status" value="1"/>
</dbReference>
<dbReference type="InterPro" id="IPR003094">
    <property type="entry name" value="6Pfruct_kin"/>
</dbReference>
<dbReference type="RefSeq" id="XP_004335289.1">
    <property type="nucleotide sequence ID" value="XM_004335241.1"/>
</dbReference>
<dbReference type="AlphaFoldDB" id="L8GM28"/>
<evidence type="ECO:0000256" key="1">
    <source>
        <dbReference type="SAM" id="MobiDB-lite"/>
    </source>
</evidence>
<dbReference type="VEuPathDB" id="AmoebaDB:ACA1_347660"/>
<name>L8GM28_ACACF</name>
<dbReference type="GO" id="GO:0003873">
    <property type="term" value="F:6-phosphofructo-2-kinase activity"/>
    <property type="evidence" value="ECO:0007669"/>
    <property type="project" value="TreeGrafter"/>
</dbReference>
<dbReference type="Pfam" id="PF00300">
    <property type="entry name" value="His_Phos_1"/>
    <property type="match status" value="1"/>
</dbReference>
<reference evidence="2 3" key="1">
    <citation type="journal article" date="2013" name="Genome Biol.">
        <title>Genome of Acanthamoeba castellanii highlights extensive lateral gene transfer and early evolution of tyrosine kinase signaling.</title>
        <authorList>
            <person name="Clarke M."/>
            <person name="Lohan A.J."/>
            <person name="Liu B."/>
            <person name="Lagkouvardos I."/>
            <person name="Roy S."/>
            <person name="Zafar N."/>
            <person name="Bertelli C."/>
            <person name="Schilde C."/>
            <person name="Kianianmomeni A."/>
            <person name="Burglin T.R."/>
            <person name="Frech C."/>
            <person name="Turcotte B."/>
            <person name="Kopec K.O."/>
            <person name="Synnott J.M."/>
            <person name="Choo C."/>
            <person name="Paponov I."/>
            <person name="Finkler A."/>
            <person name="Soon Heng Tan C."/>
            <person name="Hutchins A.P."/>
            <person name="Weinmeier T."/>
            <person name="Rattei T."/>
            <person name="Chu J.S."/>
            <person name="Gimenez G."/>
            <person name="Irimia M."/>
            <person name="Rigden D.J."/>
            <person name="Fitzpatrick D.A."/>
            <person name="Lorenzo-Morales J."/>
            <person name="Bateman A."/>
            <person name="Chiu C.H."/>
            <person name="Tang P."/>
            <person name="Hegemann P."/>
            <person name="Fromm H."/>
            <person name="Raoult D."/>
            <person name="Greub G."/>
            <person name="Miranda-Saavedra D."/>
            <person name="Chen N."/>
            <person name="Nash P."/>
            <person name="Ginger M.L."/>
            <person name="Horn M."/>
            <person name="Schaap P."/>
            <person name="Caler L."/>
            <person name="Loftus B."/>
        </authorList>
    </citation>
    <scope>NUCLEOTIDE SEQUENCE [LARGE SCALE GENOMIC DNA]</scope>
    <source>
        <strain evidence="2 3">Neff</strain>
    </source>
</reference>
<sequence>DRPIWLTRSGHCDEVEDLDPLQDGSEETAAAGDEASEAAPARSGRARLESSAMPLSSGSKRQAKFPSIASMTAHLSPAGLDFSRRLSEFIADYTQKKCAGCRVEEGQCPVLVYTSVERSSSLKMINTGVCSGMSVQEMMEKMPNEWAAWRADPFRYRFAGGESYKDVVQNVEPLVLDLERQLTPNQYGWKVDLIPLHGLDGSASPAAADHQQRYHQQQHPFYGRTDASDSSAKREHDAPRATAEGEGSLV</sequence>
<dbReference type="KEGG" id="acan:ACA1_347660"/>
<accession>L8GM28</accession>
<keyword evidence="3" id="KW-1185">Reference proteome</keyword>
<dbReference type="GO" id="GO:0005829">
    <property type="term" value="C:cytosol"/>
    <property type="evidence" value="ECO:0007669"/>
    <property type="project" value="TreeGrafter"/>
</dbReference>
<proteinExistence type="predicted"/>
<evidence type="ECO:0000313" key="3">
    <source>
        <dbReference type="Proteomes" id="UP000011083"/>
    </source>
</evidence>
<dbReference type="GO" id="GO:0004331">
    <property type="term" value="F:fructose-2,6-bisphosphate 2-phosphatase activity"/>
    <property type="evidence" value="ECO:0007669"/>
    <property type="project" value="TreeGrafter"/>
</dbReference>
<feature type="region of interest" description="Disordered" evidence="1">
    <location>
        <begin position="15"/>
        <end position="61"/>
    </location>
</feature>
<protein>
    <submittedName>
        <fullName evidence="2">Fructose-2,6-bisphosphate 2-phosphatase</fullName>
    </submittedName>
</protein>
<feature type="compositionally biased region" description="Acidic residues" evidence="1">
    <location>
        <begin position="15"/>
        <end position="26"/>
    </location>
</feature>
<organism evidence="2 3">
    <name type="scientific">Acanthamoeba castellanii (strain ATCC 30010 / Neff)</name>
    <dbReference type="NCBI Taxonomy" id="1257118"/>
    <lineage>
        <taxon>Eukaryota</taxon>
        <taxon>Amoebozoa</taxon>
        <taxon>Discosea</taxon>
        <taxon>Longamoebia</taxon>
        <taxon>Centramoebida</taxon>
        <taxon>Acanthamoebidae</taxon>
        <taxon>Acanthamoeba</taxon>
    </lineage>
</organism>
<dbReference type="InterPro" id="IPR013078">
    <property type="entry name" value="His_Pase_superF_clade-1"/>
</dbReference>
<feature type="region of interest" description="Disordered" evidence="1">
    <location>
        <begin position="202"/>
        <end position="250"/>
    </location>
</feature>
<dbReference type="Gene3D" id="3.40.50.1240">
    <property type="entry name" value="Phosphoglycerate mutase-like"/>
    <property type="match status" value="1"/>
</dbReference>
<dbReference type="Proteomes" id="UP000011083">
    <property type="component" value="Unassembled WGS sequence"/>
</dbReference>
<dbReference type="EMBL" id="KB008094">
    <property type="protein sequence ID" value="ELR13276.1"/>
    <property type="molecule type" value="Genomic_DNA"/>
</dbReference>
<evidence type="ECO:0000313" key="2">
    <source>
        <dbReference type="EMBL" id="ELR13276.1"/>
    </source>
</evidence>
<dbReference type="STRING" id="1257118.L8GM28"/>
<feature type="compositionally biased region" description="Low complexity" evidence="1">
    <location>
        <begin position="27"/>
        <end position="41"/>
    </location>
</feature>
<dbReference type="InterPro" id="IPR029033">
    <property type="entry name" value="His_PPase_superfam"/>
</dbReference>
<feature type="non-terminal residue" evidence="2">
    <location>
        <position position="1"/>
    </location>
</feature>